<gene>
    <name evidence="3" type="ORF">KIW84_010514</name>
</gene>
<feature type="signal peptide" evidence="2">
    <location>
        <begin position="1"/>
        <end position="21"/>
    </location>
</feature>
<organism evidence="3 4">
    <name type="scientific">Pisum sativum</name>
    <name type="common">Garden pea</name>
    <name type="synonym">Lathyrus oleraceus</name>
    <dbReference type="NCBI Taxonomy" id="3888"/>
    <lineage>
        <taxon>Eukaryota</taxon>
        <taxon>Viridiplantae</taxon>
        <taxon>Streptophyta</taxon>
        <taxon>Embryophyta</taxon>
        <taxon>Tracheophyta</taxon>
        <taxon>Spermatophyta</taxon>
        <taxon>Magnoliopsida</taxon>
        <taxon>eudicotyledons</taxon>
        <taxon>Gunneridae</taxon>
        <taxon>Pentapetalae</taxon>
        <taxon>rosids</taxon>
        <taxon>fabids</taxon>
        <taxon>Fabales</taxon>
        <taxon>Fabaceae</taxon>
        <taxon>Papilionoideae</taxon>
        <taxon>50 kb inversion clade</taxon>
        <taxon>NPAAA clade</taxon>
        <taxon>Hologalegina</taxon>
        <taxon>IRL clade</taxon>
        <taxon>Fabeae</taxon>
        <taxon>Lathyrus</taxon>
    </lineage>
</organism>
<dbReference type="AlphaFoldDB" id="A0A9D5BE75"/>
<evidence type="ECO:0000256" key="2">
    <source>
        <dbReference type="SAM" id="SignalP"/>
    </source>
</evidence>
<feature type="chain" id="PRO_5038581629" description="Secreted protein" evidence="2">
    <location>
        <begin position="22"/>
        <end position="101"/>
    </location>
</feature>
<reference evidence="3 4" key="1">
    <citation type="journal article" date="2022" name="Nat. Genet.">
        <title>Improved pea reference genome and pan-genome highlight genomic features and evolutionary characteristics.</title>
        <authorList>
            <person name="Yang T."/>
            <person name="Liu R."/>
            <person name="Luo Y."/>
            <person name="Hu S."/>
            <person name="Wang D."/>
            <person name="Wang C."/>
            <person name="Pandey M.K."/>
            <person name="Ge S."/>
            <person name="Xu Q."/>
            <person name="Li N."/>
            <person name="Li G."/>
            <person name="Huang Y."/>
            <person name="Saxena R.K."/>
            <person name="Ji Y."/>
            <person name="Li M."/>
            <person name="Yan X."/>
            <person name="He Y."/>
            <person name="Liu Y."/>
            <person name="Wang X."/>
            <person name="Xiang C."/>
            <person name="Varshney R.K."/>
            <person name="Ding H."/>
            <person name="Gao S."/>
            <person name="Zong X."/>
        </authorList>
    </citation>
    <scope>NUCLEOTIDE SEQUENCE [LARGE SCALE GENOMIC DNA]</scope>
    <source>
        <strain evidence="3 4">cv. Zhongwan 6</strain>
    </source>
</reference>
<dbReference type="EMBL" id="JAMSHJ010000001">
    <property type="protein sequence ID" value="KAI5441081.1"/>
    <property type="molecule type" value="Genomic_DNA"/>
</dbReference>
<feature type="region of interest" description="Disordered" evidence="1">
    <location>
        <begin position="69"/>
        <end position="101"/>
    </location>
</feature>
<evidence type="ECO:0000256" key="1">
    <source>
        <dbReference type="SAM" id="MobiDB-lite"/>
    </source>
</evidence>
<evidence type="ECO:0008006" key="5">
    <source>
        <dbReference type="Google" id="ProtNLM"/>
    </source>
</evidence>
<dbReference type="PANTHER" id="PTHR33743:SF33">
    <property type="match status" value="1"/>
</dbReference>
<keyword evidence="2" id="KW-0732">Signal</keyword>
<dbReference type="Proteomes" id="UP001058974">
    <property type="component" value="Chromosome 1"/>
</dbReference>
<comment type="caution">
    <text evidence="3">The sequence shown here is derived from an EMBL/GenBank/DDBJ whole genome shotgun (WGS) entry which is preliminary data.</text>
</comment>
<protein>
    <recommendedName>
        <fullName evidence="5">Secreted protein</fullName>
    </recommendedName>
</protein>
<keyword evidence="4" id="KW-1185">Reference proteome</keyword>
<sequence>MKLSFLVSLLLLSLFLSKAQGIRLEKGSYAAPQNKHDEERKLLKRNNNGDTDEETVFCKDEHCTGTLKKRISTRSTRKGNNQLPRIHEDYCGPRHHRPSHH</sequence>
<dbReference type="PANTHER" id="PTHR33743">
    <property type="entry name" value="PROTEIN GOLVEN 6-RELATED"/>
    <property type="match status" value="1"/>
</dbReference>
<accession>A0A9D5BE75</accession>
<name>A0A9D5BE75_PEA</name>
<proteinExistence type="predicted"/>
<evidence type="ECO:0000313" key="3">
    <source>
        <dbReference type="EMBL" id="KAI5441081.1"/>
    </source>
</evidence>
<evidence type="ECO:0000313" key="4">
    <source>
        <dbReference type="Proteomes" id="UP001058974"/>
    </source>
</evidence>
<dbReference type="Gramene" id="Psat01G0051400-T2">
    <property type="protein sequence ID" value="KAI5441081.1"/>
    <property type="gene ID" value="KIW84_010514"/>
</dbReference>